<protein>
    <submittedName>
        <fullName evidence="5">1,3-propanediol dehydrogenase</fullName>
        <ecNumber evidence="5">1.1.1.202</ecNumber>
    </submittedName>
</protein>
<dbReference type="EC" id="1.1.1.202" evidence="5"/>
<evidence type="ECO:0000259" key="3">
    <source>
        <dbReference type="Pfam" id="PF00465"/>
    </source>
</evidence>
<dbReference type="GO" id="GO:0004022">
    <property type="term" value="F:alcohol dehydrogenase (NAD+) activity"/>
    <property type="evidence" value="ECO:0007669"/>
    <property type="project" value="TreeGrafter"/>
</dbReference>
<evidence type="ECO:0000256" key="1">
    <source>
        <dbReference type="ARBA" id="ARBA00007358"/>
    </source>
</evidence>
<proteinExistence type="inferred from homology"/>
<dbReference type="AlphaFoldDB" id="A0A0M7AGD9"/>
<organism evidence="5 6">
    <name type="scientific">Roseibium album</name>
    <dbReference type="NCBI Taxonomy" id="311410"/>
    <lineage>
        <taxon>Bacteria</taxon>
        <taxon>Pseudomonadati</taxon>
        <taxon>Pseudomonadota</taxon>
        <taxon>Alphaproteobacteria</taxon>
        <taxon>Hyphomicrobiales</taxon>
        <taxon>Stappiaceae</taxon>
        <taxon>Roseibium</taxon>
    </lineage>
</organism>
<comment type="similarity">
    <text evidence="1">Belongs to the iron-containing alcohol dehydrogenase family.</text>
</comment>
<dbReference type="STRING" id="311410.LA5095_00536"/>
<feature type="domain" description="Fe-containing alcohol dehydrogenase-like C-terminal" evidence="4">
    <location>
        <begin position="190"/>
        <end position="375"/>
    </location>
</feature>
<dbReference type="PANTHER" id="PTHR11496:SF102">
    <property type="entry name" value="ALCOHOL DEHYDROGENASE 4"/>
    <property type="match status" value="1"/>
</dbReference>
<gene>
    <name evidence="5" type="primary">dhaT</name>
    <name evidence="5" type="ORF">LA5096_03676</name>
</gene>
<sequence length="383" mass="41014">MTLITYVTRVHFADGVLEEALWSEIEVNRKKRPLIITDDHHLNSELFERLLAGLPVRTSVEIFSDIPDIPNETAAKDIATAFRRSDRDLLIAFGRNTAIDLAKISRITIAHSEPLETFSYASGGSRRIGTTLPDLYAIPSIQGFGAAVSAHAPVILTSGERTRLMCKKLVPTVTICDPTLTLGAGRIESASAGADAMGRCIEAYLSPGFNPPADGIALDGLGRVIGNLHKVLTEDTVQGRRELMAASLNGALALQKGLGAIHAIGCALETVAGRRLDPGALSRLLLPAILQFNADAARDKYTTLNQVLKSGENRTPARSVADFLYTLPLPESLAEMGIDEEEIRIAADLAASDLAAVQSPRALSSPSLFAIMKSALSRESRVN</sequence>
<evidence type="ECO:0000259" key="4">
    <source>
        <dbReference type="Pfam" id="PF25137"/>
    </source>
</evidence>
<dbReference type="InterPro" id="IPR056798">
    <property type="entry name" value="ADH_Fe_C"/>
</dbReference>
<dbReference type="Proteomes" id="UP000049983">
    <property type="component" value="Unassembled WGS sequence"/>
</dbReference>
<keyword evidence="2 5" id="KW-0560">Oxidoreductase</keyword>
<dbReference type="GeneID" id="97671013"/>
<dbReference type="Pfam" id="PF25137">
    <property type="entry name" value="ADH_Fe_C"/>
    <property type="match status" value="1"/>
</dbReference>
<keyword evidence="6" id="KW-1185">Reference proteome</keyword>
<evidence type="ECO:0000313" key="5">
    <source>
        <dbReference type="EMBL" id="CTQ73486.1"/>
    </source>
</evidence>
<name>A0A0M7AGD9_9HYPH</name>
<evidence type="ECO:0000256" key="2">
    <source>
        <dbReference type="ARBA" id="ARBA00023002"/>
    </source>
</evidence>
<dbReference type="GO" id="GO:0047516">
    <property type="term" value="F:1,3-propanediol dehydrogenase activity"/>
    <property type="evidence" value="ECO:0007669"/>
    <property type="project" value="UniProtKB-EC"/>
</dbReference>
<dbReference type="EMBL" id="CXWC01000011">
    <property type="protein sequence ID" value="CTQ73486.1"/>
    <property type="molecule type" value="Genomic_DNA"/>
</dbReference>
<feature type="domain" description="Alcohol dehydrogenase iron-type/glycerol dehydrogenase GldA" evidence="3">
    <location>
        <begin position="8"/>
        <end position="178"/>
    </location>
</feature>
<dbReference type="SUPFAM" id="SSF56796">
    <property type="entry name" value="Dehydroquinate synthase-like"/>
    <property type="match status" value="1"/>
</dbReference>
<reference evidence="6" key="1">
    <citation type="submission" date="2015-07" db="EMBL/GenBank/DDBJ databases">
        <authorList>
            <person name="Rodrigo-Torres Lidia"/>
            <person name="Arahal R.David."/>
        </authorList>
    </citation>
    <scope>NUCLEOTIDE SEQUENCE [LARGE SCALE GENOMIC DNA]</scope>
    <source>
        <strain evidence="6">CECT 5096</strain>
    </source>
</reference>
<dbReference type="RefSeq" id="WP_055111687.1">
    <property type="nucleotide sequence ID" value="NZ_CANMGD010000001.1"/>
</dbReference>
<dbReference type="InterPro" id="IPR039697">
    <property type="entry name" value="Alcohol_dehydrogenase_Fe"/>
</dbReference>
<evidence type="ECO:0000313" key="6">
    <source>
        <dbReference type="Proteomes" id="UP000049983"/>
    </source>
</evidence>
<dbReference type="GO" id="GO:0046872">
    <property type="term" value="F:metal ion binding"/>
    <property type="evidence" value="ECO:0007669"/>
    <property type="project" value="InterPro"/>
</dbReference>
<dbReference type="Gene3D" id="1.20.1090.10">
    <property type="entry name" value="Dehydroquinate synthase-like - alpha domain"/>
    <property type="match status" value="1"/>
</dbReference>
<dbReference type="Gene3D" id="3.40.50.1970">
    <property type="match status" value="1"/>
</dbReference>
<dbReference type="PANTHER" id="PTHR11496">
    <property type="entry name" value="ALCOHOL DEHYDROGENASE"/>
    <property type="match status" value="1"/>
</dbReference>
<dbReference type="Pfam" id="PF00465">
    <property type="entry name" value="Fe-ADH"/>
    <property type="match status" value="1"/>
</dbReference>
<accession>A0A0M7AGD9</accession>
<dbReference type="InterPro" id="IPR001670">
    <property type="entry name" value="ADH_Fe/GldA"/>
</dbReference>